<dbReference type="Proteomes" id="UP000317835">
    <property type="component" value="Chromosome"/>
</dbReference>
<evidence type="ECO:0000256" key="1">
    <source>
        <dbReference type="SAM" id="MobiDB-lite"/>
    </source>
</evidence>
<dbReference type="EMBL" id="CP036426">
    <property type="protein sequence ID" value="QDV35139.1"/>
    <property type="molecule type" value="Genomic_DNA"/>
</dbReference>
<feature type="region of interest" description="Disordered" evidence="1">
    <location>
        <begin position="207"/>
        <end position="254"/>
    </location>
</feature>
<keyword evidence="3" id="KW-1185">Reference proteome</keyword>
<feature type="compositionally biased region" description="Low complexity" evidence="1">
    <location>
        <begin position="232"/>
        <end position="241"/>
    </location>
</feature>
<evidence type="ECO:0000313" key="3">
    <source>
        <dbReference type="Proteomes" id="UP000317835"/>
    </source>
</evidence>
<dbReference type="OrthoDB" id="291781at2"/>
<protein>
    <submittedName>
        <fullName evidence="2">Uncharacterized protein</fullName>
    </submittedName>
</protein>
<dbReference type="RefSeq" id="WP_145270537.1">
    <property type="nucleotide sequence ID" value="NZ_CP036426.1"/>
</dbReference>
<feature type="compositionally biased region" description="Pro residues" evidence="1">
    <location>
        <begin position="242"/>
        <end position="254"/>
    </location>
</feature>
<dbReference type="AlphaFoldDB" id="A0A518H2R3"/>
<reference evidence="2 3" key="1">
    <citation type="submission" date="2019-02" db="EMBL/GenBank/DDBJ databases">
        <title>Deep-cultivation of Planctomycetes and their phenomic and genomic characterization uncovers novel biology.</title>
        <authorList>
            <person name="Wiegand S."/>
            <person name="Jogler M."/>
            <person name="Boedeker C."/>
            <person name="Pinto D."/>
            <person name="Vollmers J."/>
            <person name="Rivas-Marin E."/>
            <person name="Kohn T."/>
            <person name="Peeters S.H."/>
            <person name="Heuer A."/>
            <person name="Rast P."/>
            <person name="Oberbeckmann S."/>
            <person name="Bunk B."/>
            <person name="Jeske O."/>
            <person name="Meyerdierks A."/>
            <person name="Storesund J.E."/>
            <person name="Kallscheuer N."/>
            <person name="Luecker S."/>
            <person name="Lage O.M."/>
            <person name="Pohl T."/>
            <person name="Merkel B.J."/>
            <person name="Hornburger P."/>
            <person name="Mueller R.-W."/>
            <person name="Bruemmer F."/>
            <person name="Labrenz M."/>
            <person name="Spormann A.M."/>
            <person name="Op den Camp H."/>
            <person name="Overmann J."/>
            <person name="Amann R."/>
            <person name="Jetten M.S.M."/>
            <person name="Mascher T."/>
            <person name="Medema M.H."/>
            <person name="Devos D.P."/>
            <person name="Kaster A.-K."/>
            <person name="Ovreas L."/>
            <person name="Rohde M."/>
            <person name="Galperin M.Y."/>
            <person name="Jogler C."/>
        </authorList>
    </citation>
    <scope>NUCLEOTIDE SEQUENCE [LARGE SCALE GENOMIC DNA]</scope>
    <source>
        <strain evidence="2 3">ElP</strain>
    </source>
</reference>
<gene>
    <name evidence="2" type="ORF">ElP_30420</name>
</gene>
<sequence>MIGRPTRSRLLGLGLALALWAPGPPGPAPARAQDDAPLTIADLDSYRSALRPDDPDAPAPEPVAFADLWGRPGDFLGRRVAIEGRAARRFRQPAVGEYPPLVELWLADRAGNPSCVVYPEPEGGDPTPLGATVRFPGTYQKRLEYRAGDEPRLAPLIVGPGPPAVLRGPSGGPARGPWRPVGPFRGVDWLVGAIVAAAVASAILRQALSRPNPRRSRRERADVEGPPPRFVDGPADADPYNGPGPPDGPPGDPS</sequence>
<accession>A0A518H2R3</accession>
<proteinExistence type="predicted"/>
<name>A0A518H2R3_9BACT</name>
<dbReference type="KEGG" id="tpla:ElP_30420"/>
<evidence type="ECO:0000313" key="2">
    <source>
        <dbReference type="EMBL" id="QDV35139.1"/>
    </source>
</evidence>
<organism evidence="2 3">
    <name type="scientific">Tautonia plasticadhaerens</name>
    <dbReference type="NCBI Taxonomy" id="2527974"/>
    <lineage>
        <taxon>Bacteria</taxon>
        <taxon>Pseudomonadati</taxon>
        <taxon>Planctomycetota</taxon>
        <taxon>Planctomycetia</taxon>
        <taxon>Isosphaerales</taxon>
        <taxon>Isosphaeraceae</taxon>
        <taxon>Tautonia</taxon>
    </lineage>
</organism>